<sequence>MLEHVGSHILQQHDLSGLLNTNVASAYNLCQLAQPLLAAAGNSCVLFNSSVAGGPTALRSGSIYAMTKAALNQLTKSLACEWASQGIRVNSVAPWYTATDLAMQVLQNEEFKKEVLSRTPMRRIGSPDEVAALFAFLASPGASFITGQTIAVDGGYSVMGLF</sequence>
<dbReference type="InterPro" id="IPR002347">
    <property type="entry name" value="SDR_fam"/>
</dbReference>
<dbReference type="PANTHER" id="PTHR42898">
    <property type="entry name" value="TROPINONE REDUCTASE"/>
    <property type="match status" value="1"/>
</dbReference>
<reference evidence="2" key="1">
    <citation type="submission" date="2017-08" db="EMBL/GenBank/DDBJ databases">
        <authorList>
            <person name="Polle J.E."/>
            <person name="Barry K."/>
            <person name="Cushman J."/>
            <person name="Schmutz J."/>
            <person name="Tran D."/>
            <person name="Hathwaick L.T."/>
            <person name="Yim W.C."/>
            <person name="Jenkins J."/>
            <person name="Mckie-Krisberg Z.M."/>
            <person name="Prochnik S."/>
            <person name="Lindquist E."/>
            <person name="Dockter R.B."/>
            <person name="Adam C."/>
            <person name="Molina H."/>
            <person name="Bunkerborg J."/>
            <person name="Jin E."/>
            <person name="Buchheim M."/>
            <person name="Magnuson J."/>
        </authorList>
    </citation>
    <scope>NUCLEOTIDE SEQUENCE</scope>
    <source>
        <strain evidence="2">CCAP 19/18</strain>
    </source>
</reference>
<dbReference type="PROSITE" id="PS00061">
    <property type="entry name" value="ADH_SHORT"/>
    <property type="match status" value="1"/>
</dbReference>
<protein>
    <submittedName>
        <fullName evidence="2">Uncharacterized protein</fullName>
    </submittedName>
</protein>
<dbReference type="Pfam" id="PF13561">
    <property type="entry name" value="adh_short_C2"/>
    <property type="match status" value="1"/>
</dbReference>
<dbReference type="InterPro" id="IPR020904">
    <property type="entry name" value="Sc_DH/Rdtase_CS"/>
</dbReference>
<accession>A0ABQ7G3L6</accession>
<dbReference type="EMBL" id="MU070192">
    <property type="protein sequence ID" value="KAF5829196.1"/>
    <property type="molecule type" value="Genomic_DNA"/>
</dbReference>
<dbReference type="PRINTS" id="PR00081">
    <property type="entry name" value="GDHRDH"/>
</dbReference>
<dbReference type="SUPFAM" id="SSF51735">
    <property type="entry name" value="NAD(P)-binding Rossmann-fold domains"/>
    <property type="match status" value="1"/>
</dbReference>
<organism evidence="2 3">
    <name type="scientific">Dunaliella salina</name>
    <name type="common">Green alga</name>
    <name type="synonym">Protococcus salinus</name>
    <dbReference type="NCBI Taxonomy" id="3046"/>
    <lineage>
        <taxon>Eukaryota</taxon>
        <taxon>Viridiplantae</taxon>
        <taxon>Chlorophyta</taxon>
        <taxon>core chlorophytes</taxon>
        <taxon>Chlorophyceae</taxon>
        <taxon>CS clade</taxon>
        <taxon>Chlamydomonadales</taxon>
        <taxon>Dunaliellaceae</taxon>
        <taxon>Dunaliella</taxon>
    </lineage>
</organism>
<comment type="caution">
    <text evidence="2">The sequence shown here is derived from an EMBL/GenBank/DDBJ whole genome shotgun (WGS) entry which is preliminary data.</text>
</comment>
<name>A0ABQ7G3L6_DUNSA</name>
<dbReference type="Proteomes" id="UP000815325">
    <property type="component" value="Unassembled WGS sequence"/>
</dbReference>
<dbReference type="Gene3D" id="3.40.50.720">
    <property type="entry name" value="NAD(P)-binding Rossmann-like Domain"/>
    <property type="match status" value="1"/>
</dbReference>
<evidence type="ECO:0000313" key="2">
    <source>
        <dbReference type="EMBL" id="KAF5829196.1"/>
    </source>
</evidence>
<keyword evidence="1" id="KW-0560">Oxidoreductase</keyword>
<dbReference type="PANTHER" id="PTHR42898:SF6">
    <property type="entry name" value="NADP-DEPENDENT MANNITOL DEHYDROGENASE"/>
    <property type="match status" value="1"/>
</dbReference>
<gene>
    <name evidence="2" type="ORF">DUNSADRAFT_16418</name>
</gene>
<dbReference type="InterPro" id="IPR036291">
    <property type="entry name" value="NAD(P)-bd_dom_sf"/>
</dbReference>
<evidence type="ECO:0000313" key="3">
    <source>
        <dbReference type="Proteomes" id="UP000815325"/>
    </source>
</evidence>
<dbReference type="InterPro" id="IPR045000">
    <property type="entry name" value="TR"/>
</dbReference>
<proteinExistence type="predicted"/>
<evidence type="ECO:0000256" key="1">
    <source>
        <dbReference type="ARBA" id="ARBA00023002"/>
    </source>
</evidence>
<keyword evidence="3" id="KW-1185">Reference proteome</keyword>